<evidence type="ECO:0000259" key="2">
    <source>
        <dbReference type="Pfam" id="PF12850"/>
    </source>
</evidence>
<dbReference type="Proteomes" id="UP000094969">
    <property type="component" value="Chromosome"/>
</dbReference>
<comment type="similarity">
    <text evidence="1">Belongs to the metallophosphoesterase superfamily. YfcE family.</text>
</comment>
<dbReference type="Pfam" id="PF12850">
    <property type="entry name" value="Metallophos_2"/>
    <property type="match status" value="1"/>
</dbReference>
<proteinExistence type="inferred from homology"/>
<accession>A0A1D7U1V5</accession>
<dbReference type="SUPFAM" id="SSF56300">
    <property type="entry name" value="Metallo-dependent phosphatases"/>
    <property type="match status" value="1"/>
</dbReference>
<dbReference type="RefSeq" id="WP_069690557.1">
    <property type="nucleotide sequence ID" value="NZ_CP017147.1"/>
</dbReference>
<dbReference type="InterPro" id="IPR024654">
    <property type="entry name" value="Calcineurin-like_PHP_lpxH"/>
</dbReference>
<organism evidence="3 4">
    <name type="scientific">Bosea vaviloviae</name>
    <dbReference type="NCBI Taxonomy" id="1526658"/>
    <lineage>
        <taxon>Bacteria</taxon>
        <taxon>Pseudomonadati</taxon>
        <taxon>Pseudomonadota</taxon>
        <taxon>Alphaproteobacteria</taxon>
        <taxon>Hyphomicrobiales</taxon>
        <taxon>Boseaceae</taxon>
        <taxon>Bosea</taxon>
    </lineage>
</organism>
<protein>
    <recommendedName>
        <fullName evidence="2">Calcineurin-like phosphoesterase domain-containing protein</fullName>
    </recommendedName>
</protein>
<dbReference type="KEGG" id="bvv:BHK69_13490"/>
<evidence type="ECO:0000313" key="3">
    <source>
        <dbReference type="EMBL" id="AOO81343.1"/>
    </source>
</evidence>
<dbReference type="InterPro" id="IPR051693">
    <property type="entry name" value="UPF0046_metallophosphoest"/>
</dbReference>
<feature type="domain" description="Calcineurin-like phosphoesterase" evidence="2">
    <location>
        <begin position="1"/>
        <end position="174"/>
    </location>
</feature>
<dbReference type="PANTHER" id="PTHR12905">
    <property type="entry name" value="METALLOPHOSPHOESTERASE"/>
    <property type="match status" value="1"/>
</dbReference>
<dbReference type="Gene3D" id="3.60.21.10">
    <property type="match status" value="1"/>
</dbReference>
<keyword evidence="4" id="KW-1185">Reference proteome</keyword>
<dbReference type="PANTHER" id="PTHR12905:SF0">
    <property type="entry name" value="CALCINEURIN-LIKE PHOSPHOESTERASE DOMAIN-CONTAINING PROTEIN"/>
    <property type="match status" value="1"/>
</dbReference>
<dbReference type="OrthoDB" id="332939at2"/>
<dbReference type="STRING" id="1526658.BHK69_13490"/>
<dbReference type="AlphaFoldDB" id="A0A1D7U1V5"/>
<sequence length="200" mass="21250">MRILAFSDLHRNKDIAQEILQASREADIVVGAGDFATKGVGLSETIDVLRTITVPTIFVAGNHDSLAELQDACRGRDAIHVLHGEGVTIAGIAFFGLGFETPPGRNEPWNQSLGEVEAAKALTKCPKGAILVTHSPPFGVADVQTTGAHEGSRSIREAVETAKPRLHLCGHIHHSWGMSGLIGLCPVHNLGPTANWFALS</sequence>
<gene>
    <name evidence="3" type="ORF">BHK69_13490</name>
</gene>
<name>A0A1D7U1V5_9HYPH</name>
<reference evidence="3 4" key="1">
    <citation type="journal article" date="2015" name="Antonie Van Leeuwenhoek">
        <title>Bosea vaviloviae sp. nov., a new species of slow-growing rhizobia isolated from nodules of the relict species Vavilovia formosa (Stev.) Fed.</title>
        <authorList>
            <person name="Safronova V.I."/>
            <person name="Kuznetsova I.G."/>
            <person name="Sazanova A.L."/>
            <person name="Kimeklis A.K."/>
            <person name="Belimov A.A."/>
            <person name="Andronov E.E."/>
            <person name="Pinaev A.G."/>
            <person name="Chizhevskaya E.P."/>
            <person name="Pukhaev A.R."/>
            <person name="Popov K.P."/>
            <person name="Willems A."/>
            <person name="Tikhonovich I.A."/>
        </authorList>
    </citation>
    <scope>NUCLEOTIDE SEQUENCE [LARGE SCALE GENOMIC DNA]</scope>
    <source>
        <strain evidence="3 4">Vaf18</strain>
    </source>
</reference>
<dbReference type="EMBL" id="CP017147">
    <property type="protein sequence ID" value="AOO81343.1"/>
    <property type="molecule type" value="Genomic_DNA"/>
</dbReference>
<dbReference type="InterPro" id="IPR029052">
    <property type="entry name" value="Metallo-depent_PP-like"/>
</dbReference>
<evidence type="ECO:0000313" key="4">
    <source>
        <dbReference type="Proteomes" id="UP000094969"/>
    </source>
</evidence>
<evidence type="ECO:0000256" key="1">
    <source>
        <dbReference type="ARBA" id="ARBA00008950"/>
    </source>
</evidence>